<dbReference type="RefSeq" id="WP_037358687.1">
    <property type="nucleotide sequence ID" value="NZ_BHZF01000003.1"/>
</dbReference>
<dbReference type="Gene3D" id="2.30.30.100">
    <property type="match status" value="1"/>
</dbReference>
<proteinExistence type="predicted"/>
<dbReference type="CDD" id="cd16442">
    <property type="entry name" value="BPL"/>
    <property type="match status" value="1"/>
</dbReference>
<dbReference type="AlphaFoldDB" id="A0A369A5J6"/>
<dbReference type="PROSITE" id="PS51733">
    <property type="entry name" value="BPL_LPL_CATALYTIC"/>
    <property type="match status" value="1"/>
</dbReference>
<keyword evidence="1 6" id="KW-0436">Ligase</keyword>
<sequence>MFSIISFPELPSTNDYLKHLVETHKAPDNLLIFTLHQSNGRGQFQRKWFSEPGLDLAFSFYQRKNLDSTPFQPALFVMSVCLALVKTFDTFGIKCKVKWPNDLLYGSKKIAGVLLESFVQDKKIHIITGIGINMNSHRNNDAELNSISMLDIRKVLTGPEDVLKAFEQNYESVMNLFDDDLVLETYNKALYKLNEKVSLKMNSEGEWITGILKGVDARGRLCLKTGSGIIHVHHGQGSLVRD</sequence>
<dbReference type="EMBL" id="QPJS01000003">
    <property type="protein sequence ID" value="RCX03347.1"/>
    <property type="molecule type" value="Genomic_DNA"/>
</dbReference>
<evidence type="ECO:0000259" key="5">
    <source>
        <dbReference type="PROSITE" id="PS51733"/>
    </source>
</evidence>
<dbReference type="GO" id="GO:0004077">
    <property type="term" value="F:biotin--[biotin carboxyl-carrier protein] ligase activity"/>
    <property type="evidence" value="ECO:0007669"/>
    <property type="project" value="UniProtKB-EC"/>
</dbReference>
<dbReference type="InterPro" id="IPR004408">
    <property type="entry name" value="Biotin_CoA_COase_ligase"/>
</dbReference>
<dbReference type="InterPro" id="IPR003142">
    <property type="entry name" value="BPL_C"/>
</dbReference>
<evidence type="ECO:0000256" key="4">
    <source>
        <dbReference type="ARBA" id="ARBA00047846"/>
    </source>
</evidence>
<evidence type="ECO:0000256" key="2">
    <source>
        <dbReference type="ARBA" id="ARBA00023267"/>
    </source>
</evidence>
<dbReference type="PANTHER" id="PTHR12835:SF5">
    <property type="entry name" value="BIOTIN--PROTEIN LIGASE"/>
    <property type="match status" value="1"/>
</dbReference>
<dbReference type="Pfam" id="PF02237">
    <property type="entry name" value="BPL_C"/>
    <property type="match status" value="1"/>
</dbReference>
<evidence type="ECO:0000313" key="6">
    <source>
        <dbReference type="EMBL" id="RCX03347.1"/>
    </source>
</evidence>
<dbReference type="NCBIfam" id="TIGR00121">
    <property type="entry name" value="birA_ligase"/>
    <property type="match status" value="1"/>
</dbReference>
<comment type="caution">
    <text evidence="6">The sequence shown here is derived from an EMBL/GenBank/DDBJ whole genome shotgun (WGS) entry which is preliminary data.</text>
</comment>
<evidence type="ECO:0000256" key="3">
    <source>
        <dbReference type="ARBA" id="ARBA00024227"/>
    </source>
</evidence>
<gene>
    <name evidence="6" type="ORF">DES35_103232</name>
</gene>
<dbReference type="Pfam" id="PF03099">
    <property type="entry name" value="BPL_LplA_LipB"/>
    <property type="match status" value="1"/>
</dbReference>
<comment type="catalytic activity">
    <reaction evidence="4">
        <text>biotin + L-lysyl-[protein] + ATP = N(6)-biotinyl-L-lysyl-[protein] + AMP + diphosphate + H(+)</text>
        <dbReference type="Rhea" id="RHEA:11756"/>
        <dbReference type="Rhea" id="RHEA-COMP:9752"/>
        <dbReference type="Rhea" id="RHEA-COMP:10505"/>
        <dbReference type="ChEBI" id="CHEBI:15378"/>
        <dbReference type="ChEBI" id="CHEBI:29969"/>
        <dbReference type="ChEBI" id="CHEBI:30616"/>
        <dbReference type="ChEBI" id="CHEBI:33019"/>
        <dbReference type="ChEBI" id="CHEBI:57586"/>
        <dbReference type="ChEBI" id="CHEBI:83144"/>
        <dbReference type="ChEBI" id="CHEBI:456215"/>
        <dbReference type="EC" id="6.3.4.15"/>
    </reaction>
</comment>
<accession>A0A369A5J6</accession>
<evidence type="ECO:0000256" key="1">
    <source>
        <dbReference type="ARBA" id="ARBA00022598"/>
    </source>
</evidence>
<dbReference type="GO" id="GO:0005737">
    <property type="term" value="C:cytoplasm"/>
    <property type="evidence" value="ECO:0007669"/>
    <property type="project" value="TreeGrafter"/>
</dbReference>
<dbReference type="EC" id="6.3.4.15" evidence="3"/>
<dbReference type="InterPro" id="IPR045864">
    <property type="entry name" value="aa-tRNA-synth_II/BPL/LPL"/>
</dbReference>
<dbReference type="PANTHER" id="PTHR12835">
    <property type="entry name" value="BIOTIN PROTEIN LIGASE"/>
    <property type="match status" value="1"/>
</dbReference>
<feature type="domain" description="BPL/LPL catalytic" evidence="5">
    <location>
        <begin position="1"/>
        <end position="178"/>
    </location>
</feature>
<name>A0A369A5J6_9FLAO</name>
<evidence type="ECO:0000313" key="7">
    <source>
        <dbReference type="Proteomes" id="UP000253517"/>
    </source>
</evidence>
<dbReference type="Proteomes" id="UP000253517">
    <property type="component" value="Unassembled WGS sequence"/>
</dbReference>
<protein>
    <recommendedName>
        <fullName evidence="3">biotin--[biotin carboxyl-carrier protein] ligase</fullName>
        <ecNumber evidence="3">6.3.4.15</ecNumber>
    </recommendedName>
</protein>
<keyword evidence="7" id="KW-1185">Reference proteome</keyword>
<dbReference type="InterPro" id="IPR004143">
    <property type="entry name" value="BPL_LPL_catalytic"/>
</dbReference>
<reference evidence="6 7" key="1">
    <citation type="submission" date="2018-07" db="EMBL/GenBank/DDBJ databases">
        <title>Genomic Encyclopedia of Type Strains, Phase IV (KMG-IV): sequencing the most valuable type-strain genomes for metagenomic binning, comparative biology and taxonomic classification.</title>
        <authorList>
            <person name="Goeker M."/>
        </authorList>
    </citation>
    <scope>NUCLEOTIDE SEQUENCE [LARGE SCALE GENOMIC DNA]</scope>
    <source>
        <strain evidence="6 7">DSM 21410</strain>
    </source>
</reference>
<organism evidence="6 7">
    <name type="scientific">Schleiferia thermophila</name>
    <dbReference type="NCBI Taxonomy" id="884107"/>
    <lineage>
        <taxon>Bacteria</taxon>
        <taxon>Pseudomonadati</taxon>
        <taxon>Bacteroidota</taxon>
        <taxon>Flavobacteriia</taxon>
        <taxon>Flavobacteriales</taxon>
        <taxon>Schleiferiaceae</taxon>
        <taxon>Schleiferia</taxon>
    </lineage>
</organism>
<dbReference type="SUPFAM" id="SSF55681">
    <property type="entry name" value="Class II aaRS and biotin synthetases"/>
    <property type="match status" value="1"/>
</dbReference>
<dbReference type="Gene3D" id="3.30.930.10">
    <property type="entry name" value="Bira Bifunctional Protein, Domain 2"/>
    <property type="match status" value="1"/>
</dbReference>
<keyword evidence="2" id="KW-0092">Biotin</keyword>